<dbReference type="InterPro" id="IPR007944">
    <property type="entry name" value="FlhC"/>
</dbReference>
<dbReference type="GO" id="GO:0045893">
    <property type="term" value="P:positive regulation of DNA-templated transcription"/>
    <property type="evidence" value="ECO:0007669"/>
    <property type="project" value="InterPro"/>
</dbReference>
<evidence type="ECO:0000256" key="2">
    <source>
        <dbReference type="ARBA" id="ARBA00022723"/>
    </source>
</evidence>
<dbReference type="RefSeq" id="WP_151002942.1">
    <property type="nucleotide sequence ID" value="NZ_CABVPO010000010.1"/>
</dbReference>
<keyword evidence="9" id="KW-0969">Cilium</keyword>
<evidence type="ECO:0000256" key="6">
    <source>
        <dbReference type="ARBA" id="ARBA00023125"/>
    </source>
</evidence>
<dbReference type="EMBL" id="VZOL01000004">
    <property type="protein sequence ID" value="KAB0686334.1"/>
    <property type="molecule type" value="Genomic_DNA"/>
</dbReference>
<dbReference type="GO" id="GO:1902208">
    <property type="term" value="P:regulation of bacterial-type flagellum assembly"/>
    <property type="evidence" value="ECO:0007669"/>
    <property type="project" value="InterPro"/>
</dbReference>
<dbReference type="Pfam" id="PF05280">
    <property type="entry name" value="FlhC"/>
    <property type="match status" value="1"/>
</dbReference>
<keyword evidence="3" id="KW-1005">Bacterial flagellum biogenesis</keyword>
<dbReference type="AlphaFoldDB" id="A0A6L3NP88"/>
<evidence type="ECO:0000256" key="5">
    <source>
        <dbReference type="ARBA" id="ARBA00023015"/>
    </source>
</evidence>
<keyword evidence="9" id="KW-0966">Cell projection</keyword>
<dbReference type="Proteomes" id="UP000473571">
    <property type="component" value="Unassembled WGS sequence"/>
</dbReference>
<keyword evidence="2" id="KW-0479">Metal-binding</keyword>
<keyword evidence="9" id="KW-0282">Flagellum</keyword>
<evidence type="ECO:0000256" key="3">
    <source>
        <dbReference type="ARBA" id="ARBA00022795"/>
    </source>
</evidence>
<keyword evidence="8" id="KW-0804">Transcription</keyword>
<keyword evidence="4" id="KW-0862">Zinc</keyword>
<accession>A0A6L3NP88</accession>
<evidence type="ECO:0000313" key="10">
    <source>
        <dbReference type="Proteomes" id="UP000473571"/>
    </source>
</evidence>
<sequence length="203" mass="23068">MSRKVELPKLADDAKLVMDAVVLIRLGARLPMLQTEIALTHNRLARLYREVTGNFATKGMLPFSTDWYMTWMANLHSSLFFGIYRFLLKEAGCRRLDALVKAYREYTTCCEMIRSGPVLSVTRAWMLVRFVDGGVLDTVRRVECGARFIAYCHGVRHRPRCIGCHLPARAGKRAGDVCRRTDGDGQDRSTRPARERGRRSASD</sequence>
<dbReference type="GO" id="GO:0003677">
    <property type="term" value="F:DNA binding"/>
    <property type="evidence" value="ECO:0007669"/>
    <property type="project" value="UniProtKB-KW"/>
</dbReference>
<protein>
    <submittedName>
        <fullName evidence="9">Flagellar transcriptional regulator FlhC</fullName>
    </submittedName>
</protein>
<keyword evidence="6" id="KW-0238">DNA-binding</keyword>
<evidence type="ECO:0000256" key="8">
    <source>
        <dbReference type="ARBA" id="ARBA00023163"/>
    </source>
</evidence>
<dbReference type="GO" id="GO:0046872">
    <property type="term" value="F:metal ion binding"/>
    <property type="evidence" value="ECO:0007669"/>
    <property type="project" value="UniProtKB-KW"/>
</dbReference>
<keyword evidence="1" id="KW-0963">Cytoplasm</keyword>
<organism evidence="9 10">
    <name type="scientific">Burkholderia territorii</name>
    <dbReference type="NCBI Taxonomy" id="1503055"/>
    <lineage>
        <taxon>Bacteria</taxon>
        <taxon>Pseudomonadati</taxon>
        <taxon>Pseudomonadota</taxon>
        <taxon>Betaproteobacteria</taxon>
        <taxon>Burkholderiales</taxon>
        <taxon>Burkholderiaceae</taxon>
        <taxon>Burkholderia</taxon>
        <taxon>Burkholderia cepacia complex</taxon>
    </lineage>
</organism>
<name>A0A6L3NP88_9BURK</name>
<evidence type="ECO:0000256" key="7">
    <source>
        <dbReference type="ARBA" id="ARBA00023159"/>
    </source>
</evidence>
<reference evidence="9 10" key="1">
    <citation type="submission" date="2019-09" db="EMBL/GenBank/DDBJ databases">
        <title>Draft genome sequences of 48 bacterial type strains from the CCUG.</title>
        <authorList>
            <person name="Tunovic T."/>
            <person name="Pineiro-Iglesias B."/>
            <person name="Unosson C."/>
            <person name="Inganas E."/>
            <person name="Ohlen M."/>
            <person name="Cardew S."/>
            <person name="Jensie-Markopoulos S."/>
            <person name="Salva-Serra F."/>
            <person name="Jaen-Luchoro D."/>
            <person name="Karlsson R."/>
            <person name="Svensson-Stadler L."/>
            <person name="Chun J."/>
            <person name="Moore E."/>
        </authorList>
    </citation>
    <scope>NUCLEOTIDE SEQUENCE [LARGE SCALE GENOMIC DNA]</scope>
    <source>
        <strain evidence="9 10">CCUG 65687</strain>
    </source>
</reference>
<dbReference type="SUPFAM" id="SSF160930">
    <property type="entry name" value="FlhC-like"/>
    <property type="match status" value="1"/>
</dbReference>
<keyword evidence="7" id="KW-0010">Activator</keyword>
<dbReference type="GO" id="GO:0044781">
    <property type="term" value="P:bacterial-type flagellum organization"/>
    <property type="evidence" value="ECO:0007669"/>
    <property type="project" value="UniProtKB-KW"/>
</dbReference>
<gene>
    <name evidence="9" type="ORF">F7R13_00945</name>
</gene>
<comment type="caution">
    <text evidence="9">The sequence shown here is derived from an EMBL/GenBank/DDBJ whole genome shotgun (WGS) entry which is preliminary data.</text>
</comment>
<keyword evidence="5" id="KW-0805">Transcription regulation</keyword>
<evidence type="ECO:0000256" key="1">
    <source>
        <dbReference type="ARBA" id="ARBA00022490"/>
    </source>
</evidence>
<proteinExistence type="predicted"/>
<evidence type="ECO:0000313" key="9">
    <source>
        <dbReference type="EMBL" id="KAB0686334.1"/>
    </source>
</evidence>
<evidence type="ECO:0000256" key="4">
    <source>
        <dbReference type="ARBA" id="ARBA00022833"/>
    </source>
</evidence>